<dbReference type="PANTHER" id="PTHR22754">
    <property type="entry name" value="DISCO-INTERACTING PROTEIN 2 DIP2 -RELATED"/>
    <property type="match status" value="1"/>
</dbReference>
<reference evidence="7 8" key="1">
    <citation type="submission" date="2023-04" db="EMBL/GenBank/DDBJ databases">
        <title>Draft genome sequence of Saccharopolyspora sp. TS4A08 isolated from sweet potato rhizospheric soil.</title>
        <authorList>
            <person name="Suksaard P."/>
            <person name="Duangmal K."/>
        </authorList>
    </citation>
    <scope>NUCLEOTIDE SEQUENCE [LARGE SCALE GENOMIC DNA]</scope>
    <source>
        <strain evidence="7 8">TS4A08</strain>
    </source>
</reference>
<comment type="caution">
    <text evidence="7">The sequence shown here is derived from an EMBL/GenBank/DDBJ whole genome shotgun (WGS) entry which is preliminary data.</text>
</comment>
<evidence type="ECO:0000313" key="8">
    <source>
        <dbReference type="Proteomes" id="UP001237595"/>
    </source>
</evidence>
<protein>
    <submittedName>
        <fullName evidence="7">Fatty acyl-AMP ligase</fullName>
    </submittedName>
</protein>
<evidence type="ECO:0000259" key="5">
    <source>
        <dbReference type="Pfam" id="PF00501"/>
    </source>
</evidence>
<dbReference type="Gene3D" id="3.30.300.30">
    <property type="match status" value="1"/>
</dbReference>
<dbReference type="InterPro" id="IPR042099">
    <property type="entry name" value="ANL_N_sf"/>
</dbReference>
<dbReference type="Pfam" id="PF23024">
    <property type="entry name" value="AMP-dom_DIP2-like"/>
    <property type="match status" value="1"/>
</dbReference>
<keyword evidence="2 7" id="KW-0436">Ligase</keyword>
<dbReference type="SUPFAM" id="SSF56801">
    <property type="entry name" value="Acetyl-CoA synthetase-like"/>
    <property type="match status" value="1"/>
</dbReference>
<dbReference type="Gene3D" id="3.40.50.12780">
    <property type="entry name" value="N-terminal domain of ligase-like"/>
    <property type="match status" value="1"/>
</dbReference>
<feature type="domain" description="AMP-binding enzyme C-terminal" evidence="6">
    <location>
        <begin position="463"/>
        <end position="576"/>
    </location>
</feature>
<proteinExistence type="inferred from homology"/>
<dbReference type="GO" id="GO:0016874">
    <property type="term" value="F:ligase activity"/>
    <property type="evidence" value="ECO:0007669"/>
    <property type="project" value="UniProtKB-KW"/>
</dbReference>
<keyword evidence="3" id="KW-0276">Fatty acid metabolism</keyword>
<dbReference type="InterPro" id="IPR045851">
    <property type="entry name" value="AMP-bd_C_sf"/>
</dbReference>
<dbReference type="RefSeq" id="WP_281456443.1">
    <property type="nucleotide sequence ID" value="NZ_JASAOF010000009.1"/>
</dbReference>
<evidence type="ECO:0000256" key="2">
    <source>
        <dbReference type="ARBA" id="ARBA00022598"/>
    </source>
</evidence>
<dbReference type="EMBL" id="JASAOF010000009">
    <property type="protein sequence ID" value="MDI2030128.1"/>
    <property type="molecule type" value="Genomic_DNA"/>
</dbReference>
<evidence type="ECO:0000256" key="4">
    <source>
        <dbReference type="ARBA" id="ARBA00023098"/>
    </source>
</evidence>
<dbReference type="InterPro" id="IPR025110">
    <property type="entry name" value="AMP-bd_C"/>
</dbReference>
<dbReference type="InterPro" id="IPR000873">
    <property type="entry name" value="AMP-dep_synth/lig_dom"/>
</dbReference>
<organism evidence="7 8">
    <name type="scientific">Saccharopolyspora ipomoeae</name>
    <dbReference type="NCBI Taxonomy" id="3042027"/>
    <lineage>
        <taxon>Bacteria</taxon>
        <taxon>Bacillati</taxon>
        <taxon>Actinomycetota</taxon>
        <taxon>Actinomycetes</taxon>
        <taxon>Pseudonocardiales</taxon>
        <taxon>Pseudonocardiaceae</taxon>
        <taxon>Saccharopolyspora</taxon>
    </lineage>
</organism>
<comment type="similarity">
    <text evidence="1">Belongs to the ATP-dependent AMP-binding enzyme family.</text>
</comment>
<dbReference type="InterPro" id="IPR040097">
    <property type="entry name" value="FAAL/FAAC"/>
</dbReference>
<dbReference type="Pfam" id="PF00501">
    <property type="entry name" value="AMP-binding"/>
    <property type="match status" value="1"/>
</dbReference>
<keyword evidence="8" id="KW-1185">Reference proteome</keyword>
<evidence type="ECO:0000256" key="3">
    <source>
        <dbReference type="ARBA" id="ARBA00022832"/>
    </source>
</evidence>
<evidence type="ECO:0000259" key="6">
    <source>
        <dbReference type="Pfam" id="PF23024"/>
    </source>
</evidence>
<evidence type="ECO:0000256" key="1">
    <source>
        <dbReference type="ARBA" id="ARBA00006432"/>
    </source>
</evidence>
<dbReference type="CDD" id="cd05931">
    <property type="entry name" value="FAAL"/>
    <property type="match status" value="1"/>
</dbReference>
<dbReference type="PANTHER" id="PTHR22754:SF32">
    <property type="entry name" value="DISCO-INTERACTING PROTEIN 2"/>
    <property type="match status" value="1"/>
</dbReference>
<sequence>MRATAADMSNAAGSWLPDVEGESLSALLTRCAQRSGDRLAVTHLDFTESPEGLAASLTWSELDRRAGSVASALRRSALRGDRAAILVPQRADYLVAFHGACRAGLVAVPLFAPDLPGHADRLAGVLADCAPSVVLTVADKLGVVRDFLRERGVVGVEVLAVDEVPDAECDPVAHDPDEVAYLQYTSGSTKAPAGVMITHRNVVANAAQAMSAYEAVGGRTPTVSWLPLFHDMGLMLALAAPLVAGTRSVLIDPVAFLERPVRWLEALSANPGAITAAPNFAYAFCAARVAEEDKARLRLDHVRALIDGSEPVQPAAIDRFHDAFAGCGLRRKAHRSSYGLAEATVLVSASPAGSPPRRVELDREALAAGRAEPAGGDVSTLVSAGHPVDQLVRIVDQHTEQDLPPDRVGEIWVRGENVAHGYWRKPQESACTFVPDAAGHWLRTGDLGVIHGGELYVTGRIKDLIIVDGRNHYPQDVEETVEQAHPAVRKHSAAAFAVPTDDGEAAVVAVERASRLAEHEVDLDALGQAVRAAVAGRHGLAVHELVVLGPGEVPRTSSGKISRSAARQHYLTGTLRGSA</sequence>
<keyword evidence="4" id="KW-0443">Lipid metabolism</keyword>
<gene>
    <name evidence="7" type="ORF">QFW96_15980</name>
</gene>
<feature type="domain" description="AMP-dependent synthetase/ligase" evidence="5">
    <location>
        <begin position="30"/>
        <end position="423"/>
    </location>
</feature>
<name>A0ABT6PR38_9PSEU</name>
<evidence type="ECO:0000313" key="7">
    <source>
        <dbReference type="EMBL" id="MDI2030128.1"/>
    </source>
</evidence>
<accession>A0ABT6PR38</accession>
<dbReference type="Proteomes" id="UP001237595">
    <property type="component" value="Unassembled WGS sequence"/>
</dbReference>